<keyword evidence="2" id="KW-1133">Transmembrane helix</keyword>
<feature type="transmembrane region" description="Helical" evidence="2">
    <location>
        <begin position="452"/>
        <end position="474"/>
    </location>
</feature>
<organism evidence="3 4">
    <name type="scientific">Galendromus occidentalis</name>
    <name type="common">western predatory mite</name>
    <dbReference type="NCBI Taxonomy" id="34638"/>
    <lineage>
        <taxon>Eukaryota</taxon>
        <taxon>Metazoa</taxon>
        <taxon>Ecdysozoa</taxon>
        <taxon>Arthropoda</taxon>
        <taxon>Chelicerata</taxon>
        <taxon>Arachnida</taxon>
        <taxon>Acari</taxon>
        <taxon>Parasitiformes</taxon>
        <taxon>Mesostigmata</taxon>
        <taxon>Gamasina</taxon>
        <taxon>Phytoseioidea</taxon>
        <taxon>Phytoseiidae</taxon>
        <taxon>Typhlodrominae</taxon>
        <taxon>Galendromus</taxon>
    </lineage>
</organism>
<dbReference type="InterPro" id="IPR052436">
    <property type="entry name" value="LTO1_adapter"/>
</dbReference>
<name>A0AAJ6QQV3_9ACAR</name>
<feature type="region of interest" description="Disordered" evidence="1">
    <location>
        <begin position="1"/>
        <end position="58"/>
    </location>
</feature>
<dbReference type="PANTHER" id="PTHR28532">
    <property type="entry name" value="GEO13458P1"/>
    <property type="match status" value="1"/>
</dbReference>
<feature type="compositionally biased region" description="Low complexity" evidence="1">
    <location>
        <begin position="379"/>
        <end position="397"/>
    </location>
</feature>
<proteinExistence type="predicted"/>
<dbReference type="Proteomes" id="UP000694867">
    <property type="component" value="Unplaced"/>
</dbReference>
<protein>
    <submittedName>
        <fullName evidence="4">Pinin-like</fullName>
    </submittedName>
</protein>
<feature type="compositionally biased region" description="Low complexity" evidence="1">
    <location>
        <begin position="211"/>
        <end position="229"/>
    </location>
</feature>
<gene>
    <name evidence="4" type="primary">LOC100898200</name>
</gene>
<sequence>MKKVRIQEQGAAMNAPASGDYPNVLDDITFAENRARRPRPRHSQSEEGPFPSTEERRDTANLRYRQMGFSRGFGLGEQVGWKEGYQLGLQRGAQLATELGFYQGFVHAWITILEHEDPSKPRKLAALRGLLEMTKNFPKQTVADDDMFEKLHKIRAKFKQVVALLELGADQVVGQQGGRDGGSTTPGRSHPPSGFHQTEPIYSTSTKHHQQPQPQQQHIHHASQSSQQPTHGVYPQDPLPPLPQSDAIYQTIQTPQTLQMPSHHNLLQQQQQSLPHHFPQQQIRTKSKETLIDGVGDYQGKVKLSASQLQPPPRRHARSQSPREPRSYPRHHTSQDPSAAVAMSTTQNYRTAQAQSASLGGGVDHRAAAAGATTRAAAAAPLPAATSHLESAAAGHRSGSHHHHHYDGRFHHPYPSTIITYDELCESVENERQRRRQREKSNCQCCVCCRHLFKLLFVLAVLLTILLVACKFWCPDTCKTYLGFGRSDSSQT</sequence>
<feature type="region of interest" description="Disordered" evidence="1">
    <location>
        <begin position="173"/>
        <end position="245"/>
    </location>
</feature>
<reference evidence="4" key="1">
    <citation type="submission" date="2025-08" db="UniProtKB">
        <authorList>
            <consortium name="RefSeq"/>
        </authorList>
    </citation>
    <scope>IDENTIFICATION</scope>
</reference>
<keyword evidence="2" id="KW-0472">Membrane</keyword>
<keyword evidence="2" id="KW-0812">Transmembrane</keyword>
<keyword evidence="3" id="KW-1185">Reference proteome</keyword>
<dbReference type="PANTHER" id="PTHR28532:SF1">
    <property type="entry name" value="ORAL CANCER OVEREXPRESSED 1"/>
    <property type="match status" value="1"/>
</dbReference>
<evidence type="ECO:0000256" key="1">
    <source>
        <dbReference type="SAM" id="MobiDB-lite"/>
    </source>
</evidence>
<dbReference type="AlphaFoldDB" id="A0AAJ6QQV3"/>
<evidence type="ECO:0000313" key="3">
    <source>
        <dbReference type="Proteomes" id="UP000694867"/>
    </source>
</evidence>
<accession>A0AAJ6QQV3</accession>
<evidence type="ECO:0000313" key="4">
    <source>
        <dbReference type="RefSeq" id="XP_003740815.2"/>
    </source>
</evidence>
<dbReference type="GeneID" id="100898200"/>
<feature type="region of interest" description="Disordered" evidence="1">
    <location>
        <begin position="379"/>
        <end position="405"/>
    </location>
</feature>
<dbReference type="KEGG" id="goe:100898200"/>
<feature type="region of interest" description="Disordered" evidence="1">
    <location>
        <begin position="304"/>
        <end position="343"/>
    </location>
</feature>
<evidence type="ECO:0000256" key="2">
    <source>
        <dbReference type="SAM" id="Phobius"/>
    </source>
</evidence>
<dbReference type="RefSeq" id="XP_003740815.2">
    <property type="nucleotide sequence ID" value="XM_003740767.3"/>
</dbReference>